<proteinExistence type="predicted"/>
<keyword evidence="2" id="KW-0012">Acyltransferase</keyword>
<name>A0A2S6NAS7_RHOGL</name>
<gene>
    <name evidence="4" type="ORF">CCS01_16865</name>
</gene>
<dbReference type="OrthoDB" id="9787920at2"/>
<dbReference type="PANTHER" id="PTHR43877:SF2">
    <property type="entry name" value="AMINOALKYLPHOSPHONATE N-ACETYLTRANSFERASE-RELATED"/>
    <property type="match status" value="1"/>
</dbReference>
<evidence type="ECO:0000313" key="4">
    <source>
        <dbReference type="EMBL" id="PPQ31732.1"/>
    </source>
</evidence>
<keyword evidence="1" id="KW-0808">Transferase</keyword>
<dbReference type="SUPFAM" id="SSF55729">
    <property type="entry name" value="Acyl-CoA N-acyltransferases (Nat)"/>
    <property type="match status" value="1"/>
</dbReference>
<dbReference type="InterPro" id="IPR000182">
    <property type="entry name" value="GNAT_dom"/>
</dbReference>
<evidence type="ECO:0000256" key="1">
    <source>
        <dbReference type="ARBA" id="ARBA00022679"/>
    </source>
</evidence>
<comment type="caution">
    <text evidence="4">The sequence shown here is derived from an EMBL/GenBank/DDBJ whole genome shotgun (WGS) entry which is preliminary data.</text>
</comment>
<dbReference type="PROSITE" id="PS51186">
    <property type="entry name" value="GNAT"/>
    <property type="match status" value="1"/>
</dbReference>
<dbReference type="AlphaFoldDB" id="A0A2S6NAS7"/>
<accession>A0A2S6NAS7</accession>
<dbReference type="EMBL" id="NHRY01000184">
    <property type="protein sequence ID" value="PPQ31732.1"/>
    <property type="molecule type" value="Genomic_DNA"/>
</dbReference>
<keyword evidence="5" id="KW-1185">Reference proteome</keyword>
<sequence length="158" mass="17282">MNPRPDVPDGLRLTVDTDPPAAFRAGLGQAINQFHAESVPFHASRFALRLEDRDGTLMGGLSGVMSWGWLFVDAVWVHPGLRGQGAGRTLMAHAERHAAAAGCHSAWLDTFQARGFYEAIGYRVFGTLEDYPAGQTRFFLRKRLRDTASGTDQAAPRA</sequence>
<dbReference type="RefSeq" id="WP_104519997.1">
    <property type="nucleotide sequence ID" value="NZ_NHRY01000184.1"/>
</dbReference>
<organism evidence="4 5">
    <name type="scientific">Rhodopila globiformis</name>
    <name type="common">Rhodopseudomonas globiformis</name>
    <dbReference type="NCBI Taxonomy" id="1071"/>
    <lineage>
        <taxon>Bacteria</taxon>
        <taxon>Pseudomonadati</taxon>
        <taxon>Pseudomonadota</taxon>
        <taxon>Alphaproteobacteria</taxon>
        <taxon>Acetobacterales</taxon>
        <taxon>Acetobacteraceae</taxon>
        <taxon>Rhodopila</taxon>
    </lineage>
</organism>
<reference evidence="4 5" key="1">
    <citation type="journal article" date="2018" name="Arch. Microbiol.">
        <title>New insights into the metabolic potential of the phototrophic purple bacterium Rhodopila globiformis DSM 161(T) from its draft genome sequence and evidence for a vanadium-dependent nitrogenase.</title>
        <authorList>
            <person name="Imhoff J.F."/>
            <person name="Rahn T."/>
            <person name="Kunzel S."/>
            <person name="Neulinger S.C."/>
        </authorList>
    </citation>
    <scope>NUCLEOTIDE SEQUENCE [LARGE SCALE GENOMIC DNA]</scope>
    <source>
        <strain evidence="4 5">DSM 161</strain>
    </source>
</reference>
<dbReference type="Proteomes" id="UP000239724">
    <property type="component" value="Unassembled WGS sequence"/>
</dbReference>
<dbReference type="Pfam" id="PF00583">
    <property type="entry name" value="Acetyltransf_1"/>
    <property type="match status" value="1"/>
</dbReference>
<dbReference type="CDD" id="cd04301">
    <property type="entry name" value="NAT_SF"/>
    <property type="match status" value="1"/>
</dbReference>
<dbReference type="InterPro" id="IPR050832">
    <property type="entry name" value="Bact_Acetyltransf"/>
</dbReference>
<evidence type="ECO:0000313" key="5">
    <source>
        <dbReference type="Proteomes" id="UP000239724"/>
    </source>
</evidence>
<dbReference type="PANTHER" id="PTHR43877">
    <property type="entry name" value="AMINOALKYLPHOSPHONATE N-ACETYLTRANSFERASE-RELATED-RELATED"/>
    <property type="match status" value="1"/>
</dbReference>
<dbReference type="Gene3D" id="3.40.630.30">
    <property type="match status" value="1"/>
</dbReference>
<dbReference type="GO" id="GO:0016747">
    <property type="term" value="F:acyltransferase activity, transferring groups other than amino-acyl groups"/>
    <property type="evidence" value="ECO:0007669"/>
    <property type="project" value="InterPro"/>
</dbReference>
<feature type="domain" description="N-acetyltransferase" evidence="3">
    <location>
        <begin position="1"/>
        <end position="145"/>
    </location>
</feature>
<evidence type="ECO:0000256" key="2">
    <source>
        <dbReference type="ARBA" id="ARBA00023315"/>
    </source>
</evidence>
<evidence type="ECO:0000259" key="3">
    <source>
        <dbReference type="PROSITE" id="PS51186"/>
    </source>
</evidence>
<dbReference type="InterPro" id="IPR016181">
    <property type="entry name" value="Acyl_CoA_acyltransferase"/>
</dbReference>
<protein>
    <recommendedName>
        <fullName evidence="3">N-acetyltransferase domain-containing protein</fullName>
    </recommendedName>
</protein>